<dbReference type="PROSITE" id="PS50945">
    <property type="entry name" value="I_LWEQ"/>
    <property type="match status" value="1"/>
</dbReference>
<evidence type="ECO:0000256" key="1">
    <source>
        <dbReference type="ARBA" id="ARBA00004156"/>
    </source>
</evidence>
<keyword evidence="19" id="KW-1185">Reference proteome</keyword>
<dbReference type="Pfam" id="PF07651">
    <property type="entry name" value="ANTH"/>
    <property type="match status" value="2"/>
</dbReference>
<dbReference type="GO" id="GO:0061024">
    <property type="term" value="P:membrane organization"/>
    <property type="evidence" value="ECO:0007669"/>
    <property type="project" value="UniProtKB-ARBA"/>
</dbReference>
<dbReference type="GO" id="GO:0035615">
    <property type="term" value="F:clathrin adaptor activity"/>
    <property type="evidence" value="ECO:0007669"/>
    <property type="project" value="TreeGrafter"/>
</dbReference>
<dbReference type="Proteomes" id="UP000265100">
    <property type="component" value="Chromosome 12"/>
</dbReference>
<evidence type="ECO:0000256" key="4">
    <source>
        <dbReference type="ARBA" id="ARBA00022490"/>
    </source>
</evidence>
<keyword evidence="10" id="KW-0968">Cytoplasmic vesicle</keyword>
<evidence type="ECO:0000256" key="8">
    <source>
        <dbReference type="ARBA" id="ARBA00023136"/>
    </source>
</evidence>
<evidence type="ECO:0000256" key="7">
    <source>
        <dbReference type="ARBA" id="ARBA00023054"/>
    </source>
</evidence>
<feature type="compositionally biased region" description="Low complexity" evidence="15">
    <location>
        <begin position="1077"/>
        <end position="1092"/>
    </location>
</feature>
<dbReference type="Gene3D" id="1.25.40.90">
    <property type="match status" value="1"/>
</dbReference>
<evidence type="ECO:0000259" key="16">
    <source>
        <dbReference type="PROSITE" id="PS50942"/>
    </source>
</evidence>
<evidence type="ECO:0000256" key="11">
    <source>
        <dbReference type="ARBA" id="ARBA00059997"/>
    </source>
</evidence>
<dbReference type="Gene3D" id="6.10.250.920">
    <property type="match status" value="1"/>
</dbReference>
<feature type="domain" description="I/LWEQ" evidence="17">
    <location>
        <begin position="813"/>
        <end position="1054"/>
    </location>
</feature>
<organism evidence="18 19">
    <name type="scientific">Astatotilapia calliptera</name>
    <name type="common">Eastern happy</name>
    <name type="synonym">Chromis callipterus</name>
    <dbReference type="NCBI Taxonomy" id="8154"/>
    <lineage>
        <taxon>Eukaryota</taxon>
        <taxon>Metazoa</taxon>
        <taxon>Chordata</taxon>
        <taxon>Craniata</taxon>
        <taxon>Vertebrata</taxon>
        <taxon>Euteleostomi</taxon>
        <taxon>Actinopterygii</taxon>
        <taxon>Neopterygii</taxon>
        <taxon>Teleostei</taxon>
        <taxon>Neoteleostei</taxon>
        <taxon>Acanthomorphata</taxon>
        <taxon>Ovalentaria</taxon>
        <taxon>Cichlomorphae</taxon>
        <taxon>Cichliformes</taxon>
        <taxon>Cichlidae</taxon>
        <taxon>African cichlids</taxon>
        <taxon>Pseudocrenilabrinae</taxon>
        <taxon>Haplochromini</taxon>
        <taxon>Astatotilapia</taxon>
    </lineage>
</organism>
<dbReference type="GO" id="GO:0048471">
    <property type="term" value="C:perinuclear region of cytoplasm"/>
    <property type="evidence" value="ECO:0007669"/>
    <property type="project" value="UniProtKB-SubCell"/>
</dbReference>
<feature type="region of interest" description="Disordered" evidence="15">
    <location>
        <begin position="574"/>
        <end position="593"/>
    </location>
</feature>
<dbReference type="InterPro" id="IPR030224">
    <property type="entry name" value="Sla2_fam"/>
</dbReference>
<name>A0AAX7TDQ0_ASTCA</name>
<dbReference type="Gene3D" id="1.20.5.1700">
    <property type="match status" value="1"/>
</dbReference>
<dbReference type="GO" id="GO:0007015">
    <property type="term" value="P:actin filament organization"/>
    <property type="evidence" value="ECO:0007669"/>
    <property type="project" value="TreeGrafter"/>
</dbReference>
<reference evidence="18" key="3">
    <citation type="submission" date="2025-08" db="UniProtKB">
        <authorList>
            <consortium name="Ensembl"/>
        </authorList>
    </citation>
    <scope>IDENTIFICATION</scope>
</reference>
<dbReference type="GeneTree" id="ENSGT00940000153594"/>
<dbReference type="InterPro" id="IPR011417">
    <property type="entry name" value="ANTH_dom"/>
</dbReference>
<keyword evidence="8" id="KW-0472">Membrane</keyword>
<evidence type="ECO:0000313" key="18">
    <source>
        <dbReference type="Ensembl" id="ENSACLP00000055083.1"/>
    </source>
</evidence>
<dbReference type="GO" id="GO:0043325">
    <property type="term" value="F:phosphatidylinositol-3,4-bisphosphate binding"/>
    <property type="evidence" value="ECO:0007669"/>
    <property type="project" value="TreeGrafter"/>
</dbReference>
<evidence type="ECO:0000259" key="17">
    <source>
        <dbReference type="PROSITE" id="PS50945"/>
    </source>
</evidence>
<dbReference type="InterPro" id="IPR035964">
    <property type="entry name" value="I/LWEQ_dom_sf"/>
</dbReference>
<evidence type="ECO:0000256" key="5">
    <source>
        <dbReference type="ARBA" id="ARBA00022583"/>
    </source>
</evidence>
<dbReference type="FunFam" id="1.20.5.1700:FF:000002">
    <property type="entry name" value="Huntingtin interacting protein 1"/>
    <property type="match status" value="1"/>
</dbReference>
<evidence type="ECO:0000256" key="3">
    <source>
        <dbReference type="ARBA" id="ARBA00010135"/>
    </source>
</evidence>
<sequence>MSSLGHVPTRVKSKRTEVRLGAERDHFDKQQLSSISKAINSTEIPVKEKHARRIILGTHREKGAFTFWSYALGFTFPSSSILCWKFCHVLHKILRDGHRNVLQDCTRHYSSMVEIGEIWGNLHDRYGQLVTLYSKLLCTKLKFHTKHGDIPANLEITDEELERAAGTDINNVFQLSVEVFDYMDAELRLAETVLRQLNSSLAMTTLTSSQCRLAPLIQVIQDCSHLYHFAVKLLFKLHACKDDYYSLIKCHLMFCDFNDLNAWTISSILGLPADTLQGHRDRFHDQFHKLKNFFNRAKEMIYFKRLIQIPKLPESPPNFLHAASLAKHVKPVVVIPNEDEPEMQDDDDDEPEPLIEVDNVTTSSVTTSSVQAQPQQVDIFDQTFGPPNGGFDDRDLQIETLKRELELLRAELERVKAEAQRYITQLKSQINSLEAELEEQRAQKQRALVENEQLRMELEATRRRNTEHESLQTTFIEAEKRAQATEQRYNKLKEKHTELVSSHAELLRKSADTVKMLSVTQQTQEEVERTKQQLTFEMDRIKQESDMKMEEQRFEVERVKRELEEKMAEVTRIKATLQSSEETSEQINSSMTALQTEKERLMRSVSEKEAELSSLRQTAQLQQSSLQQERDKTSRELGELQGKLKEKTSQEEKMKQKLLEEQFALLQGTITEAETIIQDAIAKLDDPLHIRCTSSPDYLISRAEAALGSIDKVKKGHADYLRNMSDAGTLLRSLTQFSHLTADTIVNGSATAHMAPTDHADKLTENCRSCGTQSLLFLGEMKSKATLQKADPATIRIIIQKILHLGQELRPKGLDVRQEELGDLVDKEMAATSAAIEEAVRRIDEMMSQARKDTTGVKLEVNERILFSCTDLMKAIRMLVIASTDLQKEIVEGGRGAATIREFYAKNSRWTEGLISAAKAVGWGATEMVESADKVVLHTGKYEELIVCSHEIAASTAQLVAASKVKADRHSKKLTKLQHASRHVNEMAANVVASTKTGQEHLEDKDTMDFSGLSLIKLKKEEMESQVKVLELESMLDNERLRLGELRKKHYEIAGVPLDQLAEGNGETSSLVNPVTMSPKPLKPSLMKKPPLAQKPNIPPKNQFAYSFK</sequence>
<dbReference type="AlphaFoldDB" id="A0AAX7TDQ0"/>
<dbReference type="PANTHER" id="PTHR10407">
    <property type="entry name" value="HUNTINGTIN INTERACTING PROTEIN 1"/>
    <property type="match status" value="1"/>
</dbReference>
<keyword evidence="6" id="KW-0007">Acetylation</keyword>
<comment type="subcellular location">
    <subcellularLocation>
        <location evidence="2">Cytoplasm</location>
        <location evidence="2">Perinuclear region</location>
    </subcellularLocation>
    <subcellularLocation>
        <location evidence="1">Cytoplasmic vesicle membrane</location>
    </subcellularLocation>
</comment>
<reference evidence="18 19" key="1">
    <citation type="submission" date="2018-05" db="EMBL/GenBank/DDBJ databases">
        <authorList>
            <person name="Datahose"/>
        </authorList>
    </citation>
    <scope>NUCLEOTIDE SEQUENCE</scope>
</reference>
<comment type="function">
    <text evidence="11">Component of clathrin-coated pits and vesicles, that may link the endocytic machinery to the actin cytoskeleton. Binds 3-phosphoinositides (via ENTH domain). May act through the ENTH domain to promote cell survival by stabilizing receptor tyrosine kinases following ligand-induced endocytosis.</text>
</comment>
<feature type="coiled-coil region" evidence="14">
    <location>
        <begin position="1013"/>
        <end position="1049"/>
    </location>
</feature>
<dbReference type="Ensembl" id="ENSACLT00000075553.1">
    <property type="protein sequence ID" value="ENSACLP00000055083.1"/>
    <property type="gene ID" value="ENSACLG00000023722.2"/>
</dbReference>
<feature type="domain" description="ENTH" evidence="16">
    <location>
        <begin position="23"/>
        <end position="151"/>
    </location>
</feature>
<protein>
    <recommendedName>
        <fullName evidence="13">Huntingtin-interacting protein 1-related protein</fullName>
    </recommendedName>
</protein>
<dbReference type="PANTHER" id="PTHR10407:SF10">
    <property type="entry name" value="HUNTINGTIN-INTERACTING PROTEIN 1-RELATED PROTEIN"/>
    <property type="match status" value="1"/>
</dbReference>
<feature type="compositionally biased region" description="Low complexity" evidence="15">
    <location>
        <begin position="612"/>
        <end position="627"/>
    </location>
</feature>
<dbReference type="PROSITE" id="PS50942">
    <property type="entry name" value="ENTH"/>
    <property type="match status" value="1"/>
</dbReference>
<dbReference type="GO" id="GO:0030837">
    <property type="term" value="P:negative regulation of actin filament polymerization"/>
    <property type="evidence" value="ECO:0007669"/>
    <property type="project" value="UniProtKB-ARBA"/>
</dbReference>
<dbReference type="GO" id="GO:0030864">
    <property type="term" value="C:cortical actin cytoskeleton"/>
    <property type="evidence" value="ECO:0007669"/>
    <property type="project" value="TreeGrafter"/>
</dbReference>
<evidence type="ECO:0000256" key="10">
    <source>
        <dbReference type="ARBA" id="ARBA00023329"/>
    </source>
</evidence>
<dbReference type="GO" id="GO:0030659">
    <property type="term" value="C:cytoplasmic vesicle membrane"/>
    <property type="evidence" value="ECO:0007669"/>
    <property type="project" value="UniProtKB-SubCell"/>
</dbReference>
<reference evidence="19" key="2">
    <citation type="submission" date="2023-03" db="EMBL/GenBank/DDBJ databases">
        <authorList>
            <consortium name="Wellcome Sanger Institute Data Sharing"/>
        </authorList>
    </citation>
    <scope>NUCLEOTIDE SEQUENCE [LARGE SCALE GENOMIC DNA]</scope>
</reference>
<feature type="compositionally biased region" description="Polar residues" evidence="15">
    <location>
        <begin position="576"/>
        <end position="593"/>
    </location>
</feature>
<dbReference type="GO" id="GO:0042803">
    <property type="term" value="F:protein homodimerization activity"/>
    <property type="evidence" value="ECO:0007669"/>
    <property type="project" value="UniProtKB-ARBA"/>
</dbReference>
<evidence type="ECO:0000256" key="9">
    <source>
        <dbReference type="ARBA" id="ARBA00023203"/>
    </source>
</evidence>
<dbReference type="InterPro" id="IPR008942">
    <property type="entry name" value="ENTH_VHS"/>
</dbReference>
<dbReference type="Pfam" id="PF16515">
    <property type="entry name" value="HIP1_clath_bdg"/>
    <property type="match status" value="1"/>
</dbReference>
<dbReference type="Pfam" id="PF01608">
    <property type="entry name" value="I_LWEQ"/>
    <property type="match status" value="1"/>
</dbReference>
<dbReference type="GO" id="GO:0051130">
    <property type="term" value="P:positive regulation of cellular component organization"/>
    <property type="evidence" value="ECO:0007669"/>
    <property type="project" value="UniProtKB-ARBA"/>
</dbReference>
<evidence type="ECO:0000256" key="15">
    <source>
        <dbReference type="SAM" id="MobiDB-lite"/>
    </source>
</evidence>
<dbReference type="GO" id="GO:0030136">
    <property type="term" value="C:clathrin-coated vesicle"/>
    <property type="evidence" value="ECO:0007669"/>
    <property type="project" value="UniProtKB-ARBA"/>
</dbReference>
<keyword evidence="7 14" id="KW-0175">Coiled coil</keyword>
<feature type="compositionally biased region" description="Basic and acidic residues" evidence="15">
    <location>
        <begin position="628"/>
        <end position="649"/>
    </location>
</feature>
<evidence type="ECO:0000256" key="14">
    <source>
        <dbReference type="SAM" id="Coils"/>
    </source>
</evidence>
<evidence type="ECO:0000256" key="12">
    <source>
        <dbReference type="ARBA" id="ARBA00061714"/>
    </source>
</evidence>
<dbReference type="SUPFAM" id="SSF109885">
    <property type="entry name" value="I/LWEQ domain"/>
    <property type="match status" value="1"/>
</dbReference>
<dbReference type="SMART" id="SM00273">
    <property type="entry name" value="ENTH"/>
    <property type="match status" value="1"/>
</dbReference>
<dbReference type="SMART" id="SM00307">
    <property type="entry name" value="ILWEQ"/>
    <property type="match status" value="1"/>
</dbReference>
<evidence type="ECO:0000313" key="19">
    <source>
        <dbReference type="Proteomes" id="UP000265100"/>
    </source>
</evidence>
<accession>A0AAX7TDQ0</accession>
<dbReference type="FunFam" id="1.25.40.90:FF:000012">
    <property type="entry name" value="Huntingtin interacting protein 1-related"/>
    <property type="match status" value="1"/>
</dbReference>
<dbReference type="GO" id="GO:0080025">
    <property type="term" value="F:phosphatidylinositol-3,5-bisphosphate binding"/>
    <property type="evidence" value="ECO:0007669"/>
    <property type="project" value="TreeGrafter"/>
</dbReference>
<evidence type="ECO:0000256" key="13">
    <source>
        <dbReference type="ARBA" id="ARBA00073599"/>
    </source>
</evidence>
<dbReference type="InterPro" id="IPR032422">
    <property type="entry name" value="HIP1_clath-bd"/>
</dbReference>
<dbReference type="GO" id="GO:0032051">
    <property type="term" value="F:clathrin light chain binding"/>
    <property type="evidence" value="ECO:0007669"/>
    <property type="project" value="TreeGrafter"/>
</dbReference>
<dbReference type="GO" id="GO:0006898">
    <property type="term" value="P:receptor-mediated endocytosis"/>
    <property type="evidence" value="ECO:0007669"/>
    <property type="project" value="UniProtKB-ARBA"/>
</dbReference>
<keyword evidence="9" id="KW-0009">Actin-binding</keyword>
<dbReference type="FunFam" id="1.20.1410.10:FF:000002">
    <property type="entry name" value="Huntingtin interacting protein 1"/>
    <property type="match status" value="1"/>
</dbReference>
<feature type="region of interest" description="Disordered" evidence="15">
    <location>
        <begin position="1076"/>
        <end position="1109"/>
    </location>
</feature>
<feature type="region of interest" description="Disordered" evidence="15">
    <location>
        <begin position="598"/>
        <end position="649"/>
    </location>
</feature>
<reference evidence="18" key="4">
    <citation type="submission" date="2025-09" db="UniProtKB">
        <authorList>
            <consortium name="Ensembl"/>
        </authorList>
    </citation>
    <scope>IDENTIFICATION</scope>
</reference>
<dbReference type="InterPro" id="IPR002558">
    <property type="entry name" value="ILWEQ_dom"/>
</dbReference>
<dbReference type="GO" id="GO:0048268">
    <property type="term" value="P:clathrin coat assembly"/>
    <property type="evidence" value="ECO:0007669"/>
    <property type="project" value="TreeGrafter"/>
</dbReference>
<feature type="compositionally biased region" description="Basic and acidic residues" evidence="15">
    <location>
        <begin position="598"/>
        <end position="611"/>
    </location>
</feature>
<evidence type="ECO:0000256" key="6">
    <source>
        <dbReference type="ARBA" id="ARBA00022990"/>
    </source>
</evidence>
<keyword evidence="5" id="KW-0254">Endocytosis</keyword>
<dbReference type="GO" id="GO:0030100">
    <property type="term" value="P:regulation of endocytosis"/>
    <property type="evidence" value="ECO:0007669"/>
    <property type="project" value="UniProtKB-ARBA"/>
</dbReference>
<dbReference type="InterPro" id="IPR013809">
    <property type="entry name" value="ENTH"/>
</dbReference>
<evidence type="ECO:0000256" key="2">
    <source>
        <dbReference type="ARBA" id="ARBA00004556"/>
    </source>
</evidence>
<comment type="subunit">
    <text evidence="12">Homodimer. Interacts with actin; homodimerization promotes actin binding. Interacts with CLTB. Interacts with HIP1. Interacts (via ENTH and I/LWEQ domains) with BCL2L10.</text>
</comment>
<dbReference type="GO" id="GO:0051050">
    <property type="term" value="P:positive regulation of transport"/>
    <property type="evidence" value="ECO:0007669"/>
    <property type="project" value="UniProtKB-ARBA"/>
</dbReference>
<proteinExistence type="inferred from homology"/>
<keyword evidence="4" id="KW-0963">Cytoplasm</keyword>
<dbReference type="Gene3D" id="1.20.1410.10">
    <property type="entry name" value="I/LWEQ domain"/>
    <property type="match status" value="1"/>
</dbReference>
<dbReference type="GO" id="GO:0051015">
    <property type="term" value="F:actin filament binding"/>
    <property type="evidence" value="ECO:0007669"/>
    <property type="project" value="TreeGrafter"/>
</dbReference>
<comment type="similarity">
    <text evidence="3">Belongs to the SLA2 family.</text>
</comment>
<dbReference type="SUPFAM" id="SSF48464">
    <property type="entry name" value="ENTH/VHS domain"/>
    <property type="match status" value="1"/>
</dbReference>